<dbReference type="EMBL" id="JAKZEU010000010">
    <property type="protein sequence ID" value="MCQ0972217.1"/>
    <property type="molecule type" value="Genomic_DNA"/>
</dbReference>
<organism evidence="1 2">
    <name type="scientific">Paracoccus albicereus</name>
    <dbReference type="NCBI Taxonomy" id="2922394"/>
    <lineage>
        <taxon>Bacteria</taxon>
        <taxon>Pseudomonadati</taxon>
        <taxon>Pseudomonadota</taxon>
        <taxon>Alphaproteobacteria</taxon>
        <taxon>Rhodobacterales</taxon>
        <taxon>Paracoccaceae</taxon>
        <taxon>Paracoccus</taxon>
    </lineage>
</organism>
<name>A0ABT1MV74_9RHOB</name>
<sequence length="181" mass="20423">MIQINSRAVFRRMIAFNASNDLAGDVRLPSPEYTSLQLPGDAQQYALVIWDQERLCIDLEILADQLPHRIDTLAAGMLADALEPTLWACQDLEERHVFPTILQLDASLGPTVARLRAEHVEDEDHAALVSETIMHFIRNPQAADADRLGYLIRGLFLPLKRHSAFDRNVMLPLYLRAQATL</sequence>
<evidence type="ECO:0000313" key="2">
    <source>
        <dbReference type="Proteomes" id="UP001203945"/>
    </source>
</evidence>
<protein>
    <recommendedName>
        <fullName evidence="3">Hemerythrin domain-containing protein</fullName>
    </recommendedName>
</protein>
<dbReference type="Proteomes" id="UP001203945">
    <property type="component" value="Unassembled WGS sequence"/>
</dbReference>
<keyword evidence="2" id="KW-1185">Reference proteome</keyword>
<reference evidence="1 2" key="1">
    <citation type="submission" date="2022-03" db="EMBL/GenBank/DDBJ databases">
        <authorList>
            <person name="He Y."/>
        </authorList>
    </citation>
    <scope>NUCLEOTIDE SEQUENCE [LARGE SCALE GENOMIC DNA]</scope>
    <source>
        <strain evidence="1 2">TK19116</strain>
    </source>
</reference>
<gene>
    <name evidence="1" type="ORF">MLD63_17500</name>
</gene>
<dbReference type="Gene3D" id="1.20.120.520">
    <property type="entry name" value="nmb1532 protein domain like"/>
    <property type="match status" value="1"/>
</dbReference>
<dbReference type="RefSeq" id="WP_255331214.1">
    <property type="nucleotide sequence ID" value="NZ_JAKZEU010000010.1"/>
</dbReference>
<comment type="caution">
    <text evidence="1">The sequence shown here is derived from an EMBL/GenBank/DDBJ whole genome shotgun (WGS) entry which is preliminary data.</text>
</comment>
<evidence type="ECO:0008006" key="3">
    <source>
        <dbReference type="Google" id="ProtNLM"/>
    </source>
</evidence>
<proteinExistence type="predicted"/>
<accession>A0ABT1MV74</accession>
<evidence type="ECO:0000313" key="1">
    <source>
        <dbReference type="EMBL" id="MCQ0972217.1"/>
    </source>
</evidence>